<dbReference type="Pfam" id="PF00728">
    <property type="entry name" value="Glyco_hydro_20"/>
    <property type="match status" value="1"/>
</dbReference>
<dbReference type="InterPro" id="IPR015883">
    <property type="entry name" value="Glyco_hydro_20_cat"/>
</dbReference>
<sequence>MIRLTKKIIRVLTFGNHSCFALLFYLCLFGIFAVILSGNSTRANPLDQIKSERDNNYNYNYNNNNNNNNGFNNYDNINVNLVEEKKKQLILIENAKQNGEKVNGNRSKINYKNNVTHITEENNVEKSFNDNGSSNEINNIRKNKLLEREKQEMLEYPMLSPTNTFIPTKRYIHLDLKGGVYKIDFYKKLFEFLKKIGSNGLLLEWEDVFPYKDKLSDAVSGEAYNLDDVEKIIKMAIDDYDFDIIPLVQTFGHLEWILKLKKYSHLKESSRHPQTLCIGKDEAFDIIKSMIDQVGEIHNKYGMRYFHIGADEVYQIGICSETTNIMNKNNYDVEKVMLWHIKRVAEYVKSKYNVSVLIWHDMLVQVPEEYLVQFKLTDLVEPVLWSYAENLDYYLPFQTWLSLKPFKKVWGASAFKGADGPQRYTTNAEHYIKNHESWIKQMTNVYKHFDTFQGLIFCGWSRYDHMAILTELIPVSLPSLAYSMETIIKGQPLNNKYPKSISILGCNAPTTINDFVYGCTFPGYTIYETINDLGKLEKRLTDYFLLDHEYGGWMNDYNMKYKISQPMREEKTREILGQEVHYILDLSKKIRLELEKIYSTETADEFLYTHARPIYEKLTKALKFAEEILKTETFPKRPFVEYKEL</sequence>
<reference evidence="7 8" key="1">
    <citation type="submission" date="2014-09" db="EMBL/GenBank/DDBJ databases">
        <authorList>
            <person name="Martin A.A."/>
        </authorList>
    </citation>
    <scope>NUCLEOTIDE SEQUENCE</scope>
    <source>
        <strain evidence="8">ED321</strain>
        <strain evidence="7">ED321 Heterogonic</strain>
    </source>
</reference>
<keyword evidence="5" id="KW-0812">Transmembrane</keyword>
<dbReference type="STRING" id="34506.A0A090LE43"/>
<keyword evidence="5" id="KW-1133">Transmembrane helix</keyword>
<dbReference type="GO" id="GO:0005976">
    <property type="term" value="P:polysaccharide metabolic process"/>
    <property type="evidence" value="ECO:0007669"/>
    <property type="project" value="EnsemblMetazoa"/>
</dbReference>
<proteinExistence type="inferred from homology"/>
<dbReference type="RefSeq" id="XP_024505613.1">
    <property type="nucleotide sequence ID" value="XM_024651991.1"/>
</dbReference>
<evidence type="ECO:0000256" key="2">
    <source>
        <dbReference type="ARBA" id="ARBA00006285"/>
    </source>
</evidence>
<evidence type="ECO:0000256" key="1">
    <source>
        <dbReference type="ARBA" id="ARBA00001231"/>
    </source>
</evidence>
<dbReference type="InterPro" id="IPR017853">
    <property type="entry name" value="GH"/>
</dbReference>
<feature type="domain" description="Glycoside hydrolase family 20 catalytic" evidence="6">
    <location>
        <begin position="217"/>
        <end position="367"/>
    </location>
</feature>
<dbReference type="Proteomes" id="UP000035682">
    <property type="component" value="Unplaced"/>
</dbReference>
<dbReference type="GeneID" id="36378777"/>
<dbReference type="GO" id="GO:0032428">
    <property type="term" value="F:beta-N-acetylgalactosaminidase activity"/>
    <property type="evidence" value="ECO:0007669"/>
    <property type="project" value="EnsemblMetazoa"/>
</dbReference>
<keyword evidence="5" id="KW-0472">Membrane</keyword>
<keyword evidence="4" id="KW-0378">Hydrolase</keyword>
<dbReference type="Gene3D" id="3.20.20.80">
    <property type="entry name" value="Glycosidases"/>
    <property type="match status" value="1"/>
</dbReference>
<dbReference type="CTD" id="36378777"/>
<reference evidence="9" key="2">
    <citation type="submission" date="2020-12" db="UniProtKB">
        <authorList>
            <consortium name="WormBaseParasite"/>
        </authorList>
    </citation>
    <scope>IDENTIFICATION</scope>
</reference>
<dbReference type="WBParaSite" id="SRAE_2000108200.1">
    <property type="protein sequence ID" value="SRAE_2000108200.1"/>
    <property type="gene ID" value="WBGene00261283"/>
</dbReference>
<evidence type="ECO:0000313" key="8">
    <source>
        <dbReference type="Proteomes" id="UP000035682"/>
    </source>
</evidence>
<organism evidence="7">
    <name type="scientific">Strongyloides ratti</name>
    <name type="common">Parasitic roundworm</name>
    <dbReference type="NCBI Taxonomy" id="34506"/>
    <lineage>
        <taxon>Eukaryota</taxon>
        <taxon>Metazoa</taxon>
        <taxon>Ecdysozoa</taxon>
        <taxon>Nematoda</taxon>
        <taxon>Chromadorea</taxon>
        <taxon>Rhabditida</taxon>
        <taxon>Tylenchina</taxon>
        <taxon>Panagrolaimomorpha</taxon>
        <taxon>Strongyloidoidea</taxon>
        <taxon>Strongyloididae</taxon>
        <taxon>Strongyloides</taxon>
    </lineage>
</organism>
<dbReference type="EC" id="3.2.1.52" evidence="3"/>
<accession>A0A090LE43</accession>
<evidence type="ECO:0000256" key="5">
    <source>
        <dbReference type="SAM" id="Phobius"/>
    </source>
</evidence>
<dbReference type="WormBase" id="SRAE_2000108200">
    <property type="protein sequence ID" value="SRP06317"/>
    <property type="gene ID" value="WBGene00261283"/>
</dbReference>
<feature type="transmembrane region" description="Helical" evidence="5">
    <location>
        <begin position="20"/>
        <end position="38"/>
    </location>
</feature>
<dbReference type="CDD" id="cd06565">
    <property type="entry name" value="GH20_GcnA-like"/>
    <property type="match status" value="1"/>
</dbReference>
<dbReference type="AlphaFoldDB" id="A0A090LE43"/>
<evidence type="ECO:0000256" key="3">
    <source>
        <dbReference type="ARBA" id="ARBA00012663"/>
    </source>
</evidence>
<dbReference type="EMBL" id="LN609529">
    <property type="protein sequence ID" value="CEF66413.1"/>
    <property type="molecule type" value="Genomic_DNA"/>
</dbReference>
<dbReference type="OMA" id="GWLKPYN"/>
<comment type="similarity">
    <text evidence="2">Belongs to the glycosyl hydrolase 20 family.</text>
</comment>
<evidence type="ECO:0000313" key="9">
    <source>
        <dbReference type="WBParaSite" id="SRAE_2000108200.1"/>
    </source>
</evidence>
<protein>
    <recommendedName>
        <fullName evidence="3">beta-N-acetylhexosaminidase</fullName>
        <ecNumber evidence="3">3.2.1.52</ecNumber>
    </recommendedName>
</protein>
<evidence type="ECO:0000259" key="6">
    <source>
        <dbReference type="Pfam" id="PF00728"/>
    </source>
</evidence>
<dbReference type="InterPro" id="IPR038901">
    <property type="entry name" value="HEXDC-like"/>
</dbReference>
<dbReference type="OrthoDB" id="47475at2759"/>
<keyword evidence="8" id="KW-1185">Reference proteome</keyword>
<dbReference type="PANTHER" id="PTHR21040:SF11">
    <property type="entry name" value="BETA-N-ACETYLHEXOSAMINIDASE"/>
    <property type="match status" value="1"/>
</dbReference>
<comment type="catalytic activity">
    <reaction evidence="1">
        <text>Hydrolysis of terminal non-reducing N-acetyl-D-hexosamine residues in N-acetyl-beta-D-hexosaminides.</text>
        <dbReference type="EC" id="3.2.1.52"/>
    </reaction>
</comment>
<dbReference type="PANTHER" id="PTHR21040">
    <property type="entry name" value="BCDNA.GH04120"/>
    <property type="match status" value="1"/>
</dbReference>
<gene>
    <name evidence="7 9 10" type="ORF">SRAE_2000108200</name>
</gene>
<name>A0A090LE43_STRRB</name>
<evidence type="ECO:0000256" key="4">
    <source>
        <dbReference type="ARBA" id="ARBA00022801"/>
    </source>
</evidence>
<evidence type="ECO:0000313" key="7">
    <source>
        <dbReference type="EMBL" id="CEF66413.1"/>
    </source>
</evidence>
<dbReference type="SUPFAM" id="SSF51445">
    <property type="entry name" value="(Trans)glycosidases"/>
    <property type="match status" value="1"/>
</dbReference>
<evidence type="ECO:0000313" key="10">
    <source>
        <dbReference type="WormBase" id="SRAE_2000108200"/>
    </source>
</evidence>